<feature type="domain" description="N-acetyltransferase" evidence="3">
    <location>
        <begin position="2"/>
        <end position="172"/>
    </location>
</feature>
<gene>
    <name evidence="4" type="ORF">EV190_10540</name>
</gene>
<dbReference type="PANTHER" id="PTHR43877">
    <property type="entry name" value="AMINOALKYLPHOSPHONATE N-ACETYLTRANSFERASE-RELATED-RELATED"/>
    <property type="match status" value="1"/>
</dbReference>
<dbReference type="Proteomes" id="UP000295281">
    <property type="component" value="Unassembled WGS sequence"/>
</dbReference>
<keyword evidence="5" id="KW-1185">Reference proteome</keyword>
<comment type="caution">
    <text evidence="4">The sequence shown here is derived from an EMBL/GenBank/DDBJ whole genome shotgun (WGS) entry which is preliminary data.</text>
</comment>
<dbReference type="InterPro" id="IPR000182">
    <property type="entry name" value="GNAT_dom"/>
</dbReference>
<evidence type="ECO:0000313" key="5">
    <source>
        <dbReference type="Proteomes" id="UP000295281"/>
    </source>
</evidence>
<name>A0A4R6V2P5_9ACTN</name>
<dbReference type="GO" id="GO:0016747">
    <property type="term" value="F:acyltransferase activity, transferring groups other than amino-acyl groups"/>
    <property type="evidence" value="ECO:0007669"/>
    <property type="project" value="InterPro"/>
</dbReference>
<keyword evidence="2" id="KW-0012">Acyltransferase</keyword>
<dbReference type="AlphaFoldDB" id="A0A4R6V2P5"/>
<evidence type="ECO:0000256" key="2">
    <source>
        <dbReference type="ARBA" id="ARBA00023315"/>
    </source>
</evidence>
<accession>A0A4R6V2P5</accession>
<evidence type="ECO:0000313" key="4">
    <source>
        <dbReference type="EMBL" id="TDQ52923.1"/>
    </source>
</evidence>
<dbReference type="PANTHER" id="PTHR43877:SF2">
    <property type="entry name" value="AMINOALKYLPHOSPHONATE N-ACETYLTRANSFERASE-RELATED"/>
    <property type="match status" value="1"/>
</dbReference>
<evidence type="ECO:0000256" key="1">
    <source>
        <dbReference type="ARBA" id="ARBA00022679"/>
    </source>
</evidence>
<evidence type="ECO:0000259" key="3">
    <source>
        <dbReference type="PROSITE" id="PS51186"/>
    </source>
</evidence>
<dbReference type="SUPFAM" id="SSF55729">
    <property type="entry name" value="Acyl-CoA N-acyltransferases (Nat)"/>
    <property type="match status" value="1"/>
</dbReference>
<dbReference type="InterPro" id="IPR050832">
    <property type="entry name" value="Bact_Acetyltransf"/>
</dbReference>
<dbReference type="RefSeq" id="WP_133741047.1">
    <property type="nucleotide sequence ID" value="NZ_SNYN01000005.1"/>
</dbReference>
<organism evidence="4 5">
    <name type="scientific">Actinorugispora endophytica</name>
    <dbReference type="NCBI Taxonomy" id="1605990"/>
    <lineage>
        <taxon>Bacteria</taxon>
        <taxon>Bacillati</taxon>
        <taxon>Actinomycetota</taxon>
        <taxon>Actinomycetes</taxon>
        <taxon>Streptosporangiales</taxon>
        <taxon>Nocardiopsidaceae</taxon>
        <taxon>Actinorugispora</taxon>
    </lineage>
</organism>
<dbReference type="OrthoDB" id="3389160at2"/>
<dbReference type="Pfam" id="PF00583">
    <property type="entry name" value="Acetyltransf_1"/>
    <property type="match status" value="1"/>
</dbReference>
<dbReference type="PROSITE" id="PS51186">
    <property type="entry name" value="GNAT"/>
    <property type="match status" value="1"/>
</dbReference>
<dbReference type="Gene3D" id="3.40.630.30">
    <property type="match status" value="1"/>
</dbReference>
<reference evidence="4 5" key="1">
    <citation type="submission" date="2019-03" db="EMBL/GenBank/DDBJ databases">
        <title>Genomic Encyclopedia of Type Strains, Phase IV (KMG-IV): sequencing the most valuable type-strain genomes for metagenomic binning, comparative biology and taxonomic classification.</title>
        <authorList>
            <person name="Goeker M."/>
        </authorList>
    </citation>
    <scope>NUCLEOTIDE SEQUENCE [LARGE SCALE GENOMIC DNA]</scope>
    <source>
        <strain evidence="4 5">DSM 46770</strain>
    </source>
</reference>
<sequence>MAEIVRLSSEDLAAVAAELAGVLSDVVEGGNSVGFLAPLDPGAAEEWWKGLEPAVAGGRVLVWAARRDGRIEGTVQLRLNDMPNGSHRAEVAKLMVRRRARGAGLGRALLAAAERAAGEAGVTLLVLDTETGSPAERLYRADGWTRVGVIPDYAADPAGVLRSTTYFYKLLA</sequence>
<dbReference type="EMBL" id="SNYN01000005">
    <property type="protein sequence ID" value="TDQ52923.1"/>
    <property type="molecule type" value="Genomic_DNA"/>
</dbReference>
<proteinExistence type="predicted"/>
<dbReference type="InterPro" id="IPR016181">
    <property type="entry name" value="Acyl_CoA_acyltransferase"/>
</dbReference>
<protein>
    <submittedName>
        <fullName evidence="4">Acetyltransferase (GNAT) family protein</fullName>
    </submittedName>
</protein>
<keyword evidence="1 4" id="KW-0808">Transferase</keyword>